<keyword evidence="1" id="KW-0472">Membrane</keyword>
<evidence type="ECO:0000313" key="4">
    <source>
        <dbReference type="Proteomes" id="UP000002051"/>
    </source>
</evidence>
<evidence type="ECO:0000313" key="3">
    <source>
        <dbReference type="EnsemblPlants" id="KEH38593"/>
    </source>
</evidence>
<evidence type="ECO:0000313" key="2">
    <source>
        <dbReference type="EMBL" id="KEH38593.1"/>
    </source>
</evidence>
<name>A0A072VAX9_MEDTR</name>
<dbReference type="EMBL" id="CM001218">
    <property type="protein sequence ID" value="KEH38593.1"/>
    <property type="molecule type" value="Genomic_DNA"/>
</dbReference>
<dbReference type="Proteomes" id="UP000002051">
    <property type="component" value="Chromosome 2"/>
</dbReference>
<reference evidence="2 4" key="1">
    <citation type="journal article" date="2011" name="Nature">
        <title>The Medicago genome provides insight into the evolution of rhizobial symbioses.</title>
        <authorList>
            <person name="Young N.D."/>
            <person name="Debelle F."/>
            <person name="Oldroyd G.E."/>
            <person name="Geurts R."/>
            <person name="Cannon S.B."/>
            <person name="Udvardi M.K."/>
            <person name="Benedito V.A."/>
            <person name="Mayer K.F."/>
            <person name="Gouzy J."/>
            <person name="Schoof H."/>
            <person name="Van de Peer Y."/>
            <person name="Proost S."/>
            <person name="Cook D.R."/>
            <person name="Meyers B.C."/>
            <person name="Spannagl M."/>
            <person name="Cheung F."/>
            <person name="De Mita S."/>
            <person name="Krishnakumar V."/>
            <person name="Gundlach H."/>
            <person name="Zhou S."/>
            <person name="Mudge J."/>
            <person name="Bharti A.K."/>
            <person name="Murray J.D."/>
            <person name="Naoumkina M.A."/>
            <person name="Rosen B."/>
            <person name="Silverstein K.A."/>
            <person name="Tang H."/>
            <person name="Rombauts S."/>
            <person name="Zhao P.X."/>
            <person name="Zhou P."/>
            <person name="Barbe V."/>
            <person name="Bardou P."/>
            <person name="Bechner M."/>
            <person name="Bellec A."/>
            <person name="Berger A."/>
            <person name="Berges H."/>
            <person name="Bidwell S."/>
            <person name="Bisseling T."/>
            <person name="Choisne N."/>
            <person name="Couloux A."/>
            <person name="Denny R."/>
            <person name="Deshpande S."/>
            <person name="Dai X."/>
            <person name="Doyle J.J."/>
            <person name="Dudez A.M."/>
            <person name="Farmer A.D."/>
            <person name="Fouteau S."/>
            <person name="Franken C."/>
            <person name="Gibelin C."/>
            <person name="Gish J."/>
            <person name="Goldstein S."/>
            <person name="Gonzalez A.J."/>
            <person name="Green P.J."/>
            <person name="Hallab A."/>
            <person name="Hartog M."/>
            <person name="Hua A."/>
            <person name="Humphray S.J."/>
            <person name="Jeong D.H."/>
            <person name="Jing Y."/>
            <person name="Jocker A."/>
            <person name="Kenton S.M."/>
            <person name="Kim D.J."/>
            <person name="Klee K."/>
            <person name="Lai H."/>
            <person name="Lang C."/>
            <person name="Lin S."/>
            <person name="Macmil S.L."/>
            <person name="Magdelenat G."/>
            <person name="Matthews L."/>
            <person name="McCorrison J."/>
            <person name="Monaghan E.L."/>
            <person name="Mun J.H."/>
            <person name="Najar F.Z."/>
            <person name="Nicholson C."/>
            <person name="Noirot C."/>
            <person name="O'Bleness M."/>
            <person name="Paule C.R."/>
            <person name="Poulain J."/>
            <person name="Prion F."/>
            <person name="Qin B."/>
            <person name="Qu C."/>
            <person name="Retzel E.F."/>
            <person name="Riddle C."/>
            <person name="Sallet E."/>
            <person name="Samain S."/>
            <person name="Samson N."/>
            <person name="Sanders I."/>
            <person name="Saurat O."/>
            <person name="Scarpelli C."/>
            <person name="Schiex T."/>
            <person name="Segurens B."/>
            <person name="Severin A.J."/>
            <person name="Sherrier D.J."/>
            <person name="Shi R."/>
            <person name="Sims S."/>
            <person name="Singer S.R."/>
            <person name="Sinharoy S."/>
            <person name="Sterck L."/>
            <person name="Viollet A."/>
            <person name="Wang B.B."/>
            <person name="Wang K."/>
            <person name="Wang M."/>
            <person name="Wang X."/>
            <person name="Warfsmann J."/>
            <person name="Weissenbach J."/>
            <person name="White D.D."/>
            <person name="White J.D."/>
            <person name="Wiley G.B."/>
            <person name="Wincker P."/>
            <person name="Xing Y."/>
            <person name="Yang L."/>
            <person name="Yao Z."/>
            <person name="Ying F."/>
            <person name="Zhai J."/>
            <person name="Zhou L."/>
            <person name="Zuber A."/>
            <person name="Denarie J."/>
            <person name="Dixon R.A."/>
            <person name="May G.D."/>
            <person name="Schwartz D.C."/>
            <person name="Rogers J."/>
            <person name="Quetier F."/>
            <person name="Town C.D."/>
            <person name="Roe B.A."/>
        </authorList>
    </citation>
    <scope>NUCLEOTIDE SEQUENCE [LARGE SCALE GENOMIC DNA]</scope>
    <source>
        <strain evidence="2">A17</strain>
        <strain evidence="3 4">cv. Jemalong A17</strain>
    </source>
</reference>
<dbReference type="EnsemblPlants" id="KEH38593">
    <property type="protein sequence ID" value="KEH38593"/>
    <property type="gene ID" value="MTR_2g075405"/>
</dbReference>
<keyword evidence="1 2" id="KW-0812">Transmembrane</keyword>
<dbReference type="AlphaFoldDB" id="A0A072VAX9"/>
<dbReference type="HOGENOM" id="CLU_2593353_0_0_1"/>
<gene>
    <name evidence="2" type="ordered locus">MTR_2g075405</name>
</gene>
<keyword evidence="4" id="KW-1185">Reference proteome</keyword>
<reference evidence="3" key="3">
    <citation type="submission" date="2015-04" db="UniProtKB">
        <authorList>
            <consortium name="EnsemblPlants"/>
        </authorList>
    </citation>
    <scope>IDENTIFICATION</scope>
    <source>
        <strain evidence="3">cv. Jemalong A17</strain>
    </source>
</reference>
<keyword evidence="1" id="KW-1133">Transmembrane helix</keyword>
<evidence type="ECO:0000256" key="1">
    <source>
        <dbReference type="SAM" id="Phobius"/>
    </source>
</evidence>
<proteinExistence type="predicted"/>
<accession>A0A072VAX9</accession>
<reference evidence="2 4" key="2">
    <citation type="journal article" date="2014" name="BMC Genomics">
        <title>An improved genome release (version Mt4.0) for the model legume Medicago truncatula.</title>
        <authorList>
            <person name="Tang H."/>
            <person name="Krishnakumar V."/>
            <person name="Bidwell S."/>
            <person name="Rosen B."/>
            <person name="Chan A."/>
            <person name="Zhou S."/>
            <person name="Gentzbittel L."/>
            <person name="Childs K.L."/>
            <person name="Yandell M."/>
            <person name="Gundlach H."/>
            <person name="Mayer K.F."/>
            <person name="Schwartz D.C."/>
            <person name="Town C.D."/>
        </authorList>
    </citation>
    <scope>GENOME REANNOTATION</scope>
    <source>
        <strain evidence="2">A17</strain>
        <strain evidence="3 4">cv. Jemalong A17</strain>
    </source>
</reference>
<organism evidence="2 4">
    <name type="scientific">Medicago truncatula</name>
    <name type="common">Barrel medic</name>
    <name type="synonym">Medicago tribuloides</name>
    <dbReference type="NCBI Taxonomy" id="3880"/>
    <lineage>
        <taxon>Eukaryota</taxon>
        <taxon>Viridiplantae</taxon>
        <taxon>Streptophyta</taxon>
        <taxon>Embryophyta</taxon>
        <taxon>Tracheophyta</taxon>
        <taxon>Spermatophyta</taxon>
        <taxon>Magnoliopsida</taxon>
        <taxon>eudicotyledons</taxon>
        <taxon>Gunneridae</taxon>
        <taxon>Pentapetalae</taxon>
        <taxon>rosids</taxon>
        <taxon>fabids</taxon>
        <taxon>Fabales</taxon>
        <taxon>Fabaceae</taxon>
        <taxon>Papilionoideae</taxon>
        <taxon>50 kb inversion clade</taxon>
        <taxon>NPAAA clade</taxon>
        <taxon>Hologalegina</taxon>
        <taxon>IRL clade</taxon>
        <taxon>Trifolieae</taxon>
        <taxon>Medicago</taxon>
    </lineage>
</organism>
<feature type="transmembrane region" description="Helical" evidence="1">
    <location>
        <begin position="59"/>
        <end position="76"/>
    </location>
</feature>
<sequence length="80" mass="9266">MAPLQQILTWQGQKIFVAKLKYQKSKKNGIFCHPEKKIRKTSDRKLEKIYGRPITQSEFAFNFLGHAGILIFPIVFEGLT</sequence>
<protein>
    <submittedName>
        <fullName evidence="2">Transmembrane protein, putative</fullName>
    </submittedName>
</protein>